<dbReference type="PANTHER" id="PTHR43441:SF10">
    <property type="entry name" value="ACETYLTRANSFERASE"/>
    <property type="match status" value="1"/>
</dbReference>
<organism evidence="3 4">
    <name type="scientific">Nonomuraea diastatica</name>
    <dbReference type="NCBI Taxonomy" id="1848329"/>
    <lineage>
        <taxon>Bacteria</taxon>
        <taxon>Bacillati</taxon>
        <taxon>Actinomycetota</taxon>
        <taxon>Actinomycetes</taxon>
        <taxon>Streptosporangiales</taxon>
        <taxon>Streptosporangiaceae</taxon>
        <taxon>Nonomuraea</taxon>
    </lineage>
</organism>
<proteinExistence type="predicted"/>
<protein>
    <submittedName>
        <fullName evidence="3">N-acetyltransferase</fullName>
    </submittedName>
</protein>
<dbReference type="Pfam" id="PF13302">
    <property type="entry name" value="Acetyltransf_3"/>
    <property type="match status" value="1"/>
</dbReference>
<keyword evidence="4" id="KW-1185">Reference proteome</keyword>
<sequence>MTELPRPAHHAARAAPHVQHGVRVHHQLMEERVHGIAEIGSWADPRARGRGVATDAVRAVCRWAFATLDLEIIEWGCEIVNTASRRVAGWHATIRNPDTSGLVSLRVEITDESGTTLTQTITRAYAVG</sequence>
<gene>
    <name evidence="3" type="ORF">E1294_42790</name>
</gene>
<evidence type="ECO:0000256" key="1">
    <source>
        <dbReference type="SAM" id="MobiDB-lite"/>
    </source>
</evidence>
<evidence type="ECO:0000313" key="3">
    <source>
        <dbReference type="EMBL" id="TDD12957.1"/>
    </source>
</evidence>
<dbReference type="GO" id="GO:0008999">
    <property type="term" value="F:protein-N-terminal-alanine acetyltransferase activity"/>
    <property type="evidence" value="ECO:0007669"/>
    <property type="project" value="TreeGrafter"/>
</dbReference>
<dbReference type="GO" id="GO:0005737">
    <property type="term" value="C:cytoplasm"/>
    <property type="evidence" value="ECO:0007669"/>
    <property type="project" value="TreeGrafter"/>
</dbReference>
<dbReference type="Proteomes" id="UP000294543">
    <property type="component" value="Unassembled WGS sequence"/>
</dbReference>
<dbReference type="GO" id="GO:1990189">
    <property type="term" value="F:protein N-terminal-serine acetyltransferase activity"/>
    <property type="evidence" value="ECO:0007669"/>
    <property type="project" value="TreeGrafter"/>
</dbReference>
<dbReference type="InterPro" id="IPR000182">
    <property type="entry name" value="GNAT_dom"/>
</dbReference>
<dbReference type="InterPro" id="IPR051908">
    <property type="entry name" value="Ribosomal_N-acetyltransferase"/>
</dbReference>
<accession>A0A4R4W7I5</accession>
<feature type="domain" description="N-acetyltransferase" evidence="2">
    <location>
        <begin position="31"/>
        <end position="88"/>
    </location>
</feature>
<dbReference type="SUPFAM" id="SSF55729">
    <property type="entry name" value="Acyl-CoA N-acyltransferases (Nat)"/>
    <property type="match status" value="1"/>
</dbReference>
<evidence type="ECO:0000259" key="2">
    <source>
        <dbReference type="Pfam" id="PF13302"/>
    </source>
</evidence>
<evidence type="ECO:0000313" key="4">
    <source>
        <dbReference type="Proteomes" id="UP000294543"/>
    </source>
</evidence>
<dbReference type="Gene3D" id="3.40.630.30">
    <property type="match status" value="1"/>
</dbReference>
<dbReference type="EMBL" id="SMKP01000191">
    <property type="protein sequence ID" value="TDD12957.1"/>
    <property type="molecule type" value="Genomic_DNA"/>
</dbReference>
<feature type="region of interest" description="Disordered" evidence="1">
    <location>
        <begin position="1"/>
        <end position="20"/>
    </location>
</feature>
<dbReference type="OrthoDB" id="5293267at2"/>
<dbReference type="InterPro" id="IPR016181">
    <property type="entry name" value="Acyl_CoA_acyltransferase"/>
</dbReference>
<dbReference type="PANTHER" id="PTHR43441">
    <property type="entry name" value="RIBOSOMAL-PROTEIN-SERINE ACETYLTRANSFERASE"/>
    <property type="match status" value="1"/>
</dbReference>
<keyword evidence="3" id="KW-0808">Transferase</keyword>
<dbReference type="AlphaFoldDB" id="A0A4R4W7I5"/>
<name>A0A4R4W7I5_9ACTN</name>
<comment type="caution">
    <text evidence="3">The sequence shown here is derived from an EMBL/GenBank/DDBJ whole genome shotgun (WGS) entry which is preliminary data.</text>
</comment>
<reference evidence="3 4" key="1">
    <citation type="submission" date="2019-03" db="EMBL/GenBank/DDBJ databases">
        <title>Draft genome sequences of novel Actinobacteria.</title>
        <authorList>
            <person name="Sahin N."/>
            <person name="Ay H."/>
            <person name="Saygin H."/>
        </authorList>
    </citation>
    <scope>NUCLEOTIDE SEQUENCE [LARGE SCALE GENOMIC DNA]</scope>
    <source>
        <strain evidence="3 4">KC712</strain>
    </source>
</reference>